<dbReference type="EMBL" id="RJVJ01000001">
    <property type="protein sequence ID" value="ROR42704.1"/>
    <property type="molecule type" value="Genomic_DNA"/>
</dbReference>
<name>A0A8G1UGM4_9ACTN</name>
<accession>A0A8G1UGM4</accession>
<reference evidence="1 2" key="1">
    <citation type="submission" date="2018-11" db="EMBL/GenBank/DDBJ databases">
        <title>Sequencing the genomes of 1000 actinobacteria strains.</title>
        <authorList>
            <person name="Klenk H.-P."/>
        </authorList>
    </citation>
    <scope>NUCLEOTIDE SEQUENCE [LARGE SCALE GENOMIC DNA]</scope>
    <source>
        <strain evidence="1 2">DSM 44780</strain>
    </source>
</reference>
<comment type="caution">
    <text evidence="1">The sequence shown here is derived from an EMBL/GenBank/DDBJ whole genome shotgun (WGS) entry which is preliminary data.</text>
</comment>
<evidence type="ECO:0000313" key="2">
    <source>
        <dbReference type="Proteomes" id="UP000267408"/>
    </source>
</evidence>
<gene>
    <name evidence="1" type="ORF">EDD39_0829</name>
</gene>
<evidence type="ECO:0000313" key="1">
    <source>
        <dbReference type="EMBL" id="ROR42704.1"/>
    </source>
</evidence>
<protein>
    <submittedName>
        <fullName evidence="1">Uncharacterized protein</fullName>
    </submittedName>
</protein>
<sequence length="62" mass="6737">MPAAPRQRYRVVPVPAEPGALVANLWGLADCADADSAMTRPDGEPMVFPFFGDAVRWADEHP</sequence>
<organism evidence="1 2">
    <name type="scientific">Kitasatospora cineracea</name>
    <dbReference type="NCBI Taxonomy" id="88074"/>
    <lineage>
        <taxon>Bacteria</taxon>
        <taxon>Bacillati</taxon>
        <taxon>Actinomycetota</taxon>
        <taxon>Actinomycetes</taxon>
        <taxon>Kitasatosporales</taxon>
        <taxon>Streptomycetaceae</taxon>
        <taxon>Kitasatospora</taxon>
    </lineage>
</organism>
<dbReference type="Proteomes" id="UP000267408">
    <property type="component" value="Unassembled WGS sequence"/>
</dbReference>
<dbReference type="AlphaFoldDB" id="A0A8G1UGM4"/>
<proteinExistence type="predicted"/>